<evidence type="ECO:0000313" key="3">
    <source>
        <dbReference type="Proteomes" id="UP001489004"/>
    </source>
</evidence>
<feature type="transmembrane region" description="Helical" evidence="1">
    <location>
        <begin position="63"/>
        <end position="81"/>
    </location>
</feature>
<comment type="caution">
    <text evidence="2">The sequence shown here is derived from an EMBL/GenBank/DDBJ whole genome shotgun (WGS) entry which is preliminary data.</text>
</comment>
<evidence type="ECO:0000313" key="2">
    <source>
        <dbReference type="EMBL" id="KAK9828912.1"/>
    </source>
</evidence>
<gene>
    <name evidence="2" type="ORF">WJX72_002752</name>
</gene>
<protein>
    <submittedName>
        <fullName evidence="2">Uncharacterized protein</fullName>
    </submittedName>
</protein>
<evidence type="ECO:0000256" key="1">
    <source>
        <dbReference type="SAM" id="Phobius"/>
    </source>
</evidence>
<organism evidence="2 3">
    <name type="scientific">[Myrmecia] bisecta</name>
    <dbReference type="NCBI Taxonomy" id="41462"/>
    <lineage>
        <taxon>Eukaryota</taxon>
        <taxon>Viridiplantae</taxon>
        <taxon>Chlorophyta</taxon>
        <taxon>core chlorophytes</taxon>
        <taxon>Trebouxiophyceae</taxon>
        <taxon>Trebouxiales</taxon>
        <taxon>Trebouxiaceae</taxon>
        <taxon>Myrmecia</taxon>
    </lineage>
</organism>
<dbReference type="EMBL" id="JALJOR010000001">
    <property type="protein sequence ID" value="KAK9828912.1"/>
    <property type="molecule type" value="Genomic_DNA"/>
</dbReference>
<accession>A0AAW1R5H9</accession>
<keyword evidence="1" id="KW-0812">Transmembrane</keyword>
<keyword evidence="1" id="KW-1133">Transmembrane helix</keyword>
<proteinExistence type="predicted"/>
<name>A0AAW1R5H9_9CHLO</name>
<reference evidence="2 3" key="1">
    <citation type="journal article" date="2024" name="Nat. Commun.">
        <title>Phylogenomics reveals the evolutionary origins of lichenization in chlorophyte algae.</title>
        <authorList>
            <person name="Puginier C."/>
            <person name="Libourel C."/>
            <person name="Otte J."/>
            <person name="Skaloud P."/>
            <person name="Haon M."/>
            <person name="Grisel S."/>
            <person name="Petersen M."/>
            <person name="Berrin J.G."/>
            <person name="Delaux P.M."/>
            <person name="Dal Grande F."/>
            <person name="Keller J."/>
        </authorList>
    </citation>
    <scope>NUCLEOTIDE SEQUENCE [LARGE SCALE GENOMIC DNA]</scope>
    <source>
        <strain evidence="2 3">SAG 2043</strain>
    </source>
</reference>
<keyword evidence="3" id="KW-1185">Reference proteome</keyword>
<dbReference type="Proteomes" id="UP001489004">
    <property type="component" value="Unassembled WGS sequence"/>
</dbReference>
<dbReference type="AlphaFoldDB" id="A0AAW1R5H9"/>
<sequence>MASVLPTTLKILVNSDTYLTFSAGVRCPCAKMASRPLMRDPEPLAVHFVHGVASAIRYAEFEILVGCMFLIVVYVFINLGASDVFSRVFTSDPKLD</sequence>
<keyword evidence="1" id="KW-0472">Membrane</keyword>